<dbReference type="EMBL" id="CCAG010008817">
    <property type="status" value="NOT_ANNOTATED_CDS"/>
    <property type="molecule type" value="Genomic_DNA"/>
</dbReference>
<feature type="region of interest" description="Disordered" evidence="1">
    <location>
        <begin position="617"/>
        <end position="683"/>
    </location>
</feature>
<dbReference type="PANTHER" id="PTHR46607:SF1">
    <property type="entry name" value="SEC14 DOMAIN AND SPECTRIN REPEAT-CONTAINING PROTEIN 1"/>
    <property type="match status" value="1"/>
</dbReference>
<feature type="region of interest" description="Disordered" evidence="1">
    <location>
        <begin position="1129"/>
        <end position="1183"/>
    </location>
</feature>
<proteinExistence type="predicted"/>
<reference evidence="2" key="1">
    <citation type="submission" date="2025-05" db="UniProtKB">
        <authorList>
            <consortium name="EnsemblMetazoa"/>
        </authorList>
    </citation>
    <scope>IDENTIFICATION</scope>
    <source>
        <strain evidence="2">Yale</strain>
    </source>
</reference>
<dbReference type="SUPFAM" id="SSF52087">
    <property type="entry name" value="CRAL/TRIO domain"/>
    <property type="match status" value="1"/>
</dbReference>
<evidence type="ECO:0000256" key="1">
    <source>
        <dbReference type="SAM" id="MobiDB-lite"/>
    </source>
</evidence>
<dbReference type="Gene3D" id="1.20.58.60">
    <property type="match status" value="2"/>
</dbReference>
<evidence type="ECO:0000313" key="3">
    <source>
        <dbReference type="Proteomes" id="UP000092444"/>
    </source>
</evidence>
<dbReference type="InterPro" id="IPR036865">
    <property type="entry name" value="CRAL-TRIO_dom_sf"/>
</dbReference>
<evidence type="ECO:0000313" key="2">
    <source>
        <dbReference type="EnsemblMetazoa" id="GMOY001197.P1666"/>
    </source>
</evidence>
<organism evidence="2 3">
    <name type="scientific">Glossina morsitans morsitans</name>
    <name type="common">Savannah tsetse fly</name>
    <dbReference type="NCBI Taxonomy" id="37546"/>
    <lineage>
        <taxon>Eukaryota</taxon>
        <taxon>Metazoa</taxon>
        <taxon>Ecdysozoa</taxon>
        <taxon>Arthropoda</taxon>
        <taxon>Hexapoda</taxon>
        <taxon>Insecta</taxon>
        <taxon>Pterygota</taxon>
        <taxon>Neoptera</taxon>
        <taxon>Endopterygota</taxon>
        <taxon>Diptera</taxon>
        <taxon>Brachycera</taxon>
        <taxon>Muscomorpha</taxon>
        <taxon>Hippoboscoidea</taxon>
        <taxon>Glossinidae</taxon>
        <taxon>Glossina</taxon>
    </lineage>
</organism>
<feature type="compositionally biased region" description="Basic and acidic residues" evidence="1">
    <location>
        <begin position="1144"/>
        <end position="1154"/>
    </location>
</feature>
<accession>A0ABK9MI15</accession>
<name>A0ABK9MI15_GLOMM</name>
<dbReference type="PANTHER" id="PTHR46607">
    <property type="entry name" value="SEC14 DOMAIN AND SPECTRIN REPEAT-CONTAINING PROTEIN 1"/>
    <property type="match status" value="1"/>
</dbReference>
<dbReference type="EnsemblMetazoa" id="GMOY001197.R1666">
    <property type="protein sequence ID" value="GMOY001197.P1666"/>
    <property type="gene ID" value="GMOY001197"/>
</dbReference>
<dbReference type="Proteomes" id="UP000092444">
    <property type="component" value="Unassembled WGS sequence"/>
</dbReference>
<feature type="compositionally biased region" description="Polar residues" evidence="1">
    <location>
        <begin position="668"/>
        <end position="682"/>
    </location>
</feature>
<feature type="compositionally biased region" description="Low complexity" evidence="1">
    <location>
        <begin position="643"/>
        <end position="657"/>
    </location>
</feature>
<feature type="compositionally biased region" description="Polar residues" evidence="1">
    <location>
        <begin position="1159"/>
        <end position="1183"/>
    </location>
</feature>
<protein>
    <recommendedName>
        <fullName evidence="4">CRAL-TRIO domain-containing protein</fullName>
    </recommendedName>
</protein>
<feature type="region of interest" description="Disordered" evidence="1">
    <location>
        <begin position="1050"/>
        <end position="1073"/>
    </location>
</feature>
<keyword evidence="3" id="KW-1185">Reference proteome</keyword>
<evidence type="ECO:0008006" key="4">
    <source>
        <dbReference type="Google" id="ProtNLM"/>
    </source>
</evidence>
<dbReference type="SUPFAM" id="SSF46966">
    <property type="entry name" value="Spectrin repeat"/>
    <property type="match status" value="2"/>
</dbReference>
<sequence length="1390" mass="158243">MEEDVLNALQTRTVYLPGGFDRNGKVIFIVNIVNDLQSWQRKCLELSVTYLKRSLSDLILQKGLTIIVDAQKDTARISRQHARFIYGLFRGLNITLYLVKSEGFWEKHVETCTKSYTKEEPIILSKARLTKFFDMHNLPEELGGSLQFNYDLWLQQHEFEKCYNNTLTAMENLQSLLQSSKSTLRPTEADAELKKCAQVQATVHNSIEATMDLGNRILTRFNEIYAPTPPLTSAIIAPTAITHLTSNELATNLTASTQVRALMKRNLPLDLNCERSRIELRLNDIEKRQTELRNLWLELMQIVREGRELSSLEEGVAFVTNWILNTAEQLLNRQHTIGCDVKACEQLRTAHNVLEMECRETYGFYGELLYKIDTYNGCKDGLAYRDLISQRDFMQFVCRSFASRLERRLSIERELIKEGEKLSDMLSMPVKDALGRDLHIDYSDDICNVREILETTLARRKIFSDSVELQKLTLEQVTHIQAYEEDSRMAIKWLDDLYNVMIRCHTHVGCNIYEIQVQKDELQTFQKTGKSIYNYGCQLLEASQALRGTCKLSLSDAVQMQEELQHTWHSLQSISQEHMTRLRVSAVFHRSVEDYCQQLMELKRSLLRFFNKQQEQLQQQQQKEQHPTQIRQQRHTEQHQHQQRSSSSGISSESDSQPSFDGIMPALTTPSLSSSQCNTGQCAGSADVLPDHSKMLNEQRDQLRKHLIEREQLLLEVGRMVRLGRLLKTRLKEPFILDAATGKRSKTPLETLPEVENEAIPINYEIECEAQLEGLNLLKSLVNEENQVNEASDKERQSFFVREQNVKMAHPSQYRYHKALPKEDNTELQTELRAQNLVLDNNTEISQYENERYNKFFTDSTQDERREQLSPISSYFSEIDPTEDLSKIQKTQNPEDSLKIEEVVTTRQESWLKPLTQDKQYLDMDCNDIFKANLNLLRDRECIDQLQTINCKNNVKDATKNLETPSDLFSSRFHENENECEKTDNSLSDIVLREQLNDLKDNNETEIDDKEAPLETSQTDMYSFDSVAALQLSVKSGIIIEDLPSEISTSSPIVDSVSASSSSGCSSSGSISNSSVDASKVVIKPIANNSLACNAISAKLTEIAEVAESLDTVIRDIQDNALCMELESSDGSADKKVGTPRSNSSEDWHSRSTEDDSFVTASEGNFTPFSQSSSSYRTASGRTTSSFVSCDKNSFDADDATFVYEMPELTSPLNTSFESSEQSYVSAQNRQTQTTIRLSKEKSEKSAITFTDNSSQTLNELSDKQDVAVNAIELDEQNIIAINENLRSESITPTLVQRKEIDNLLENASIESEAELEISAIADAPSMAALGEIRPLTSVTPEVSLCSIHSSVVDEPHVQIQQQRSNKPNANWRRSKYYENITKQTIKGFL</sequence>